<dbReference type="InterPro" id="IPR029017">
    <property type="entry name" value="Enolase-like_N"/>
</dbReference>
<feature type="domain" description="Mandelate racemase/muconate lactonizing enzyme C-terminal" evidence="6">
    <location>
        <begin position="143"/>
        <end position="237"/>
    </location>
</feature>
<dbReference type="Pfam" id="PF21508">
    <property type="entry name" value="MenC_N"/>
    <property type="match status" value="1"/>
</dbReference>
<organism evidence="7">
    <name type="scientific">uncultured Rubrobacteraceae bacterium</name>
    <dbReference type="NCBI Taxonomy" id="349277"/>
    <lineage>
        <taxon>Bacteria</taxon>
        <taxon>Bacillati</taxon>
        <taxon>Actinomycetota</taxon>
        <taxon>Rubrobacteria</taxon>
        <taxon>Rubrobacterales</taxon>
        <taxon>Rubrobacteraceae</taxon>
        <taxon>environmental samples</taxon>
    </lineage>
</organism>
<evidence type="ECO:0000256" key="5">
    <source>
        <dbReference type="NCBIfam" id="TIGR01927"/>
    </source>
</evidence>
<proteinExistence type="inferred from homology"/>
<evidence type="ECO:0000256" key="1">
    <source>
        <dbReference type="ARBA" id="ARBA00022723"/>
    </source>
</evidence>
<dbReference type="CDD" id="cd03320">
    <property type="entry name" value="OSBS"/>
    <property type="match status" value="1"/>
</dbReference>
<dbReference type="InterPro" id="IPR013342">
    <property type="entry name" value="Mandelate_racemase_C"/>
</dbReference>
<dbReference type="InterPro" id="IPR041338">
    <property type="entry name" value="OSBS_N"/>
</dbReference>
<dbReference type="GO" id="GO:0000287">
    <property type="term" value="F:magnesium ion binding"/>
    <property type="evidence" value="ECO:0007669"/>
    <property type="project" value="UniProtKB-UniRule"/>
</dbReference>
<feature type="active site" description="Proton donor" evidence="4">
    <location>
        <position position="163"/>
    </location>
</feature>
<feature type="binding site" evidence="4">
    <location>
        <position position="218"/>
    </location>
    <ligand>
        <name>Mg(2+)</name>
        <dbReference type="ChEBI" id="CHEBI:18420"/>
    </ligand>
</feature>
<dbReference type="Pfam" id="PF13378">
    <property type="entry name" value="MR_MLE_C"/>
    <property type="match status" value="1"/>
</dbReference>
<evidence type="ECO:0000256" key="2">
    <source>
        <dbReference type="ARBA" id="ARBA00022842"/>
    </source>
</evidence>
<evidence type="ECO:0000313" key="7">
    <source>
        <dbReference type="EMBL" id="CAA9394298.1"/>
    </source>
</evidence>
<dbReference type="GO" id="GO:0009063">
    <property type="term" value="P:amino acid catabolic process"/>
    <property type="evidence" value="ECO:0007669"/>
    <property type="project" value="InterPro"/>
</dbReference>
<gene>
    <name evidence="4" type="primary">menC</name>
    <name evidence="7" type="ORF">AVDCRST_MAG03-821</name>
</gene>
<dbReference type="UniPathway" id="UPA01057">
    <property type="reaction ID" value="UER00165"/>
</dbReference>
<dbReference type="Gene3D" id="3.30.390.10">
    <property type="entry name" value="Enolase-like, N-terminal domain"/>
    <property type="match status" value="1"/>
</dbReference>
<dbReference type="InterPro" id="IPR029065">
    <property type="entry name" value="Enolase_C-like"/>
</dbReference>
<keyword evidence="2 4" id="KW-0460">Magnesium</keyword>
<accession>A0A6J4NUP1</accession>
<keyword evidence="3 4" id="KW-0456">Lyase</keyword>
<dbReference type="InterPro" id="IPR018110">
    <property type="entry name" value="Mandel_Rmase/mucon_lact_enz_CS"/>
</dbReference>
<sequence>MIVSGVEIYRYEIPFREPVTLKDATLHRREGALIRLTTDDGSEGWGETAPLPGFSPESLEDATDQLRATAPHLVNHEVSASLWRPDETSFPELSHLTSSARFGLELALLNLSAASHGLTLPELLTDSPRETISVNGLLSGTLEKTLADAFSMRKYGYRAVKLKIGRREVPEDVETVLRVGEILGGGVSLRLDANRAWGFDEALEFARGVSGIEIEYVEEPLAEPWRLADLARGWDLPVALDESLVGMGPEGLGLHPYARAVVLKPTLLGGMSRALRFAEEAGALGMASVVSSSYEGGVGTAALVALAAAVGEEPAGLDTYRALAEDVIEAPLRLPAPTMDVRGTMEAARKVDVRRLEPVPLG</sequence>
<dbReference type="PROSITE" id="PS00909">
    <property type="entry name" value="MR_MLE_2"/>
    <property type="match status" value="1"/>
</dbReference>
<dbReference type="AlphaFoldDB" id="A0A6J4NUP1"/>
<dbReference type="EMBL" id="CADCUT010000049">
    <property type="protein sequence ID" value="CAA9394298.1"/>
    <property type="molecule type" value="Genomic_DNA"/>
</dbReference>
<evidence type="ECO:0000259" key="6">
    <source>
        <dbReference type="SMART" id="SM00922"/>
    </source>
</evidence>
<feature type="binding site" evidence="4">
    <location>
        <position position="192"/>
    </location>
    <ligand>
        <name>Mg(2+)</name>
        <dbReference type="ChEBI" id="CHEBI:18420"/>
    </ligand>
</feature>
<dbReference type="SUPFAM" id="SSF54826">
    <property type="entry name" value="Enolase N-terminal domain-like"/>
    <property type="match status" value="1"/>
</dbReference>
<dbReference type="PANTHER" id="PTHR48073:SF2">
    <property type="entry name" value="O-SUCCINYLBENZOATE SYNTHASE"/>
    <property type="match status" value="1"/>
</dbReference>
<feature type="active site" description="Proton acceptor" evidence="4">
    <location>
        <position position="264"/>
    </location>
</feature>
<keyword evidence="4" id="KW-0474">Menaquinone biosynthesis</keyword>
<comment type="function">
    <text evidence="4">Converts 2-succinyl-6-hydroxy-2,4-cyclohexadiene-1-carboxylate (SHCHC) to 2-succinylbenzoate (OSB).</text>
</comment>
<dbReference type="SUPFAM" id="SSF51604">
    <property type="entry name" value="Enolase C-terminal domain-like"/>
    <property type="match status" value="1"/>
</dbReference>
<dbReference type="HAMAP" id="MF_00470">
    <property type="entry name" value="MenC_1"/>
    <property type="match status" value="1"/>
</dbReference>
<dbReference type="SFLD" id="SFLDS00001">
    <property type="entry name" value="Enolase"/>
    <property type="match status" value="1"/>
</dbReference>
<dbReference type="InterPro" id="IPR010196">
    <property type="entry name" value="OSB_synthase_MenC1"/>
</dbReference>
<comment type="catalytic activity">
    <reaction evidence="4">
        <text>(1R,6R)-6-hydroxy-2-succinyl-cyclohexa-2,4-diene-1-carboxylate = 2-succinylbenzoate + H2O</text>
        <dbReference type="Rhea" id="RHEA:10196"/>
        <dbReference type="ChEBI" id="CHEBI:15377"/>
        <dbReference type="ChEBI" id="CHEBI:18325"/>
        <dbReference type="ChEBI" id="CHEBI:58689"/>
        <dbReference type="EC" id="4.2.1.113"/>
    </reaction>
</comment>
<comment type="pathway">
    <text evidence="4">Quinol/quinone metabolism; menaquinone biosynthesis.</text>
</comment>
<comment type="pathway">
    <text evidence="4">Quinol/quinone metabolism; 1,4-dihydroxy-2-naphthoate biosynthesis; 1,4-dihydroxy-2-naphthoate from chorismate: step 4/7.</text>
</comment>
<comment type="cofactor">
    <cofactor evidence="4">
        <name>a divalent metal cation</name>
        <dbReference type="ChEBI" id="CHEBI:60240"/>
    </cofactor>
</comment>
<dbReference type="PANTHER" id="PTHR48073">
    <property type="entry name" value="O-SUCCINYLBENZOATE SYNTHASE-RELATED"/>
    <property type="match status" value="1"/>
</dbReference>
<dbReference type="EC" id="4.2.1.113" evidence="4 5"/>
<dbReference type="InterPro" id="IPR036849">
    <property type="entry name" value="Enolase-like_C_sf"/>
</dbReference>
<dbReference type="NCBIfam" id="TIGR01927">
    <property type="entry name" value="menC_gam_Gplu"/>
    <property type="match status" value="1"/>
</dbReference>
<dbReference type="Gene3D" id="3.20.20.120">
    <property type="entry name" value="Enolase-like C-terminal domain"/>
    <property type="match status" value="1"/>
</dbReference>
<dbReference type="SMART" id="SM00922">
    <property type="entry name" value="MR_MLE"/>
    <property type="match status" value="1"/>
</dbReference>
<dbReference type="UniPathway" id="UPA00079"/>
<protein>
    <recommendedName>
        <fullName evidence="4 5">o-succinylbenzoate synthase</fullName>
        <shortName evidence="4">OSB synthase</shortName>
        <shortName evidence="4">OSBS</shortName>
        <ecNumber evidence="4 5">4.2.1.113</ecNumber>
    </recommendedName>
    <alternativeName>
        <fullName evidence="4">4-(2'-carboxyphenyl)-4-oxybutyric acid synthase</fullName>
    </alternativeName>
    <alternativeName>
        <fullName evidence="4">o-succinylbenzoic acid synthase</fullName>
    </alternativeName>
</protein>
<feature type="binding site" evidence="4">
    <location>
        <position position="241"/>
    </location>
    <ligand>
        <name>Mg(2+)</name>
        <dbReference type="ChEBI" id="CHEBI:18420"/>
    </ligand>
</feature>
<dbReference type="SFLD" id="SFLDF00009">
    <property type="entry name" value="o-succinylbenzoate_synthase"/>
    <property type="match status" value="1"/>
</dbReference>
<reference evidence="7" key="1">
    <citation type="submission" date="2020-02" db="EMBL/GenBank/DDBJ databases">
        <authorList>
            <person name="Meier V. D."/>
        </authorList>
    </citation>
    <scope>NUCLEOTIDE SEQUENCE</scope>
    <source>
        <strain evidence="7">AVDCRST_MAG03</strain>
    </source>
</reference>
<comment type="similarity">
    <text evidence="4">Belongs to the mandelate racemase/muconate lactonizing enzyme family. MenC type 1 subfamily.</text>
</comment>
<evidence type="ECO:0000256" key="3">
    <source>
        <dbReference type="ARBA" id="ARBA00023239"/>
    </source>
</evidence>
<evidence type="ECO:0000256" key="4">
    <source>
        <dbReference type="HAMAP-Rule" id="MF_00470"/>
    </source>
</evidence>
<dbReference type="GO" id="GO:0009234">
    <property type="term" value="P:menaquinone biosynthetic process"/>
    <property type="evidence" value="ECO:0007669"/>
    <property type="project" value="UniProtKB-UniRule"/>
</dbReference>
<keyword evidence="1 4" id="KW-0479">Metal-binding</keyword>
<dbReference type="GO" id="GO:0043748">
    <property type="term" value="F:O-succinylbenzoate synthase activity"/>
    <property type="evidence" value="ECO:0007669"/>
    <property type="project" value="UniProtKB-EC"/>
</dbReference>
<dbReference type="SFLD" id="SFLDG00180">
    <property type="entry name" value="muconate_cycloisomerase"/>
    <property type="match status" value="1"/>
</dbReference>
<name>A0A6J4NUP1_9ACTN</name>